<evidence type="ECO:0000256" key="7">
    <source>
        <dbReference type="ARBA" id="ARBA00023136"/>
    </source>
</evidence>
<evidence type="ECO:0000313" key="12">
    <source>
        <dbReference type="Proteomes" id="UP001168821"/>
    </source>
</evidence>
<keyword evidence="4 10" id="KW-0812">Transmembrane</keyword>
<feature type="transmembrane region" description="Helical" evidence="10">
    <location>
        <begin position="127"/>
        <end position="147"/>
    </location>
</feature>
<evidence type="ECO:0000256" key="5">
    <source>
        <dbReference type="ARBA" id="ARBA00022725"/>
    </source>
</evidence>
<name>A0AA38IZW2_9CUCU</name>
<feature type="transmembrane region" description="Helical" evidence="10">
    <location>
        <begin position="20"/>
        <end position="47"/>
    </location>
</feature>
<comment type="subcellular location">
    <subcellularLocation>
        <location evidence="1">Cell membrane</location>
        <topology evidence="1">Multi-pass membrane protein</topology>
    </subcellularLocation>
</comment>
<feature type="non-terminal residue" evidence="11">
    <location>
        <position position="225"/>
    </location>
</feature>
<reference evidence="11" key="1">
    <citation type="journal article" date="2023" name="G3 (Bethesda)">
        <title>Whole genome assemblies of Zophobas morio and Tenebrio molitor.</title>
        <authorList>
            <person name="Kaur S."/>
            <person name="Stinson S.A."/>
            <person name="diCenzo G.C."/>
        </authorList>
    </citation>
    <scope>NUCLEOTIDE SEQUENCE</scope>
    <source>
        <strain evidence="11">QUZm001</strain>
    </source>
</reference>
<comment type="caution">
    <text evidence="11">The sequence shown here is derived from an EMBL/GenBank/DDBJ whole genome shotgun (WGS) entry which is preliminary data.</text>
</comment>
<keyword evidence="6 10" id="KW-1133">Transmembrane helix</keyword>
<evidence type="ECO:0000313" key="11">
    <source>
        <dbReference type="EMBL" id="KAJ3663581.1"/>
    </source>
</evidence>
<evidence type="ECO:0000256" key="8">
    <source>
        <dbReference type="ARBA" id="ARBA00023170"/>
    </source>
</evidence>
<feature type="transmembrane region" description="Helical" evidence="10">
    <location>
        <begin position="94"/>
        <end position="115"/>
    </location>
</feature>
<dbReference type="GO" id="GO:0005549">
    <property type="term" value="F:odorant binding"/>
    <property type="evidence" value="ECO:0007669"/>
    <property type="project" value="InterPro"/>
</dbReference>
<accession>A0AA38IZW2</accession>
<keyword evidence="7 10" id="KW-0472">Membrane</keyword>
<dbReference type="AlphaFoldDB" id="A0AA38IZW2"/>
<evidence type="ECO:0000256" key="2">
    <source>
        <dbReference type="ARBA" id="ARBA00022475"/>
    </source>
</evidence>
<dbReference type="PANTHER" id="PTHR21137">
    <property type="entry name" value="ODORANT RECEPTOR"/>
    <property type="match status" value="1"/>
</dbReference>
<keyword evidence="5" id="KW-0552">Olfaction</keyword>
<evidence type="ECO:0000256" key="4">
    <source>
        <dbReference type="ARBA" id="ARBA00022692"/>
    </source>
</evidence>
<dbReference type="GO" id="GO:0007165">
    <property type="term" value="P:signal transduction"/>
    <property type="evidence" value="ECO:0007669"/>
    <property type="project" value="UniProtKB-KW"/>
</dbReference>
<evidence type="ECO:0000256" key="6">
    <source>
        <dbReference type="ARBA" id="ARBA00022989"/>
    </source>
</evidence>
<evidence type="ECO:0000256" key="9">
    <source>
        <dbReference type="ARBA" id="ARBA00023224"/>
    </source>
</evidence>
<evidence type="ECO:0000256" key="10">
    <source>
        <dbReference type="SAM" id="Phobius"/>
    </source>
</evidence>
<organism evidence="11 12">
    <name type="scientific">Zophobas morio</name>
    <dbReference type="NCBI Taxonomy" id="2755281"/>
    <lineage>
        <taxon>Eukaryota</taxon>
        <taxon>Metazoa</taxon>
        <taxon>Ecdysozoa</taxon>
        <taxon>Arthropoda</taxon>
        <taxon>Hexapoda</taxon>
        <taxon>Insecta</taxon>
        <taxon>Pterygota</taxon>
        <taxon>Neoptera</taxon>
        <taxon>Endopterygota</taxon>
        <taxon>Coleoptera</taxon>
        <taxon>Polyphaga</taxon>
        <taxon>Cucujiformia</taxon>
        <taxon>Tenebrionidae</taxon>
        <taxon>Zophobas</taxon>
    </lineage>
</organism>
<keyword evidence="8" id="KW-0675">Receptor</keyword>
<keyword evidence="12" id="KW-1185">Reference proteome</keyword>
<keyword evidence="3" id="KW-0716">Sensory transduction</keyword>
<protein>
    <submittedName>
        <fullName evidence="11">Uncharacterized protein</fullName>
    </submittedName>
</protein>
<gene>
    <name evidence="11" type="ORF">Zmor_007829</name>
</gene>
<dbReference type="GO" id="GO:0005886">
    <property type="term" value="C:plasma membrane"/>
    <property type="evidence" value="ECO:0007669"/>
    <property type="project" value="UniProtKB-SubCell"/>
</dbReference>
<keyword evidence="9" id="KW-0807">Transducer</keyword>
<evidence type="ECO:0000256" key="3">
    <source>
        <dbReference type="ARBA" id="ARBA00022606"/>
    </source>
</evidence>
<proteinExistence type="predicted"/>
<dbReference type="Proteomes" id="UP001168821">
    <property type="component" value="Unassembled WGS sequence"/>
</dbReference>
<sequence length="225" mass="26234">RPAWYPYDATVSPLYQITYVYQIFSFTFIAATALTTDTLIAILNLFVGAQCDILCDDLKDIFREDHLNFGRNKFLSCIRHHKEILRFADSSNIFFNRIVFVQFFISTSSIGITMFQLTVTEPLTSEFFLLVSFNIAIVVEIFIYCWFGNEVELKSSAIPTAIFHSNWLKAHMIIKKDLRFFLMRCQRPIKVSALNLFYLSLETFVKILRGSWSYFALLNQATFQK</sequence>
<dbReference type="EMBL" id="JALNTZ010000002">
    <property type="protein sequence ID" value="KAJ3663581.1"/>
    <property type="molecule type" value="Genomic_DNA"/>
</dbReference>
<evidence type="ECO:0000256" key="1">
    <source>
        <dbReference type="ARBA" id="ARBA00004651"/>
    </source>
</evidence>
<keyword evidence="2" id="KW-1003">Cell membrane</keyword>
<dbReference type="PANTHER" id="PTHR21137:SF35">
    <property type="entry name" value="ODORANT RECEPTOR 19A-RELATED"/>
    <property type="match status" value="1"/>
</dbReference>
<dbReference type="InterPro" id="IPR004117">
    <property type="entry name" value="7tm6_olfct_rcpt"/>
</dbReference>
<dbReference type="Pfam" id="PF02949">
    <property type="entry name" value="7tm_6"/>
    <property type="match status" value="1"/>
</dbReference>
<dbReference type="GO" id="GO:0004984">
    <property type="term" value="F:olfactory receptor activity"/>
    <property type="evidence" value="ECO:0007669"/>
    <property type="project" value="InterPro"/>
</dbReference>